<evidence type="ECO:0000259" key="2">
    <source>
        <dbReference type="PROSITE" id="PS00028"/>
    </source>
</evidence>
<protein>
    <recommendedName>
        <fullName evidence="2">C2H2-type domain-containing protein</fullName>
    </recommendedName>
</protein>
<reference evidence="3 4" key="1">
    <citation type="journal article" date="2024" name="IMA Fungus">
        <title>IMA Genome - F19 : A genome assembly and annotation guide to empower mycologists, including annotated draft genome sequences of Ceratocystis pirilliformis, Diaporthe australafricana, Fusarium ophioides, Paecilomyces lecythidis, and Sporothrix stenoceras.</title>
        <authorList>
            <person name="Aylward J."/>
            <person name="Wilson A.M."/>
            <person name="Visagie C.M."/>
            <person name="Spraker J."/>
            <person name="Barnes I."/>
            <person name="Buitendag C."/>
            <person name="Ceriani C."/>
            <person name="Del Mar Angel L."/>
            <person name="du Plessis D."/>
            <person name="Fuchs T."/>
            <person name="Gasser K."/>
            <person name="Kramer D."/>
            <person name="Li W."/>
            <person name="Munsamy K."/>
            <person name="Piso A."/>
            <person name="Price J.L."/>
            <person name="Sonnekus B."/>
            <person name="Thomas C."/>
            <person name="van der Nest A."/>
            <person name="van Dijk A."/>
            <person name="van Heerden A."/>
            <person name="van Vuuren N."/>
            <person name="Yilmaz N."/>
            <person name="Duong T.A."/>
            <person name="van der Merwe N.A."/>
            <person name="Wingfield M.J."/>
            <person name="Wingfield B.D."/>
        </authorList>
    </citation>
    <scope>NUCLEOTIDE SEQUENCE [LARGE SCALE GENOMIC DNA]</scope>
    <source>
        <strain evidence="3 4">CMW 18167</strain>
    </source>
</reference>
<dbReference type="PANTHER" id="PTHR35391:SF3">
    <property type="entry name" value="FINGER DOMAIN PROTEIN, PUTATIVE (AFU_ORTHOLOGUE AFUA_8G04300)-RELATED"/>
    <property type="match status" value="1"/>
</dbReference>
<dbReference type="Pfam" id="PF26082">
    <property type="entry name" value="zf-C2H2_AcuF"/>
    <property type="match status" value="1"/>
</dbReference>
<evidence type="ECO:0000313" key="4">
    <source>
        <dbReference type="Proteomes" id="UP001583193"/>
    </source>
</evidence>
<feature type="compositionally biased region" description="Basic and acidic residues" evidence="1">
    <location>
        <begin position="79"/>
        <end position="88"/>
    </location>
</feature>
<name>A0ABR3WVX3_9EURO</name>
<feature type="region of interest" description="Disordered" evidence="1">
    <location>
        <begin position="644"/>
        <end position="665"/>
    </location>
</feature>
<dbReference type="InterPro" id="IPR013087">
    <property type="entry name" value="Znf_C2H2_type"/>
</dbReference>
<keyword evidence="4" id="KW-1185">Reference proteome</keyword>
<sequence length="1218" mass="132692">MSTPGTASAASPDNLSQTYSAFKKQASEQLYLSVPSDPDELAFRSAAASINSRCHSPVDHDGSQTSALSSPLSNANLRGEPESSHRCSESPQNINIDFSTLCEDYLEQLKYDDYVEDNDTQGEQRKASLVSKATSGASQLLSPGLTNDVNSPSDVEDNAVTTGTVYPHQTATLDDGRSQADSGSGYNGPSSSHLAPYSPNMNDAARGETLPAKSPVVTVSTYSRGDSPERDAPFKRTSRSSGLSNHDRRPHRGSDGHMQARVKSPSLRADDGSWIPDSATGHGGIDPLSRKEVQIQSPNQVEEQRKIAEKNADIQTWSASVIAANISRPRAKSTGDPYIRRDYFDTALSGPGFDDSHIPGPGILIDDPSDDESDIASEDESVESRPASPAELVDPDGGPSKYSEHIVPTEGPLQLETEPEPRQFFRPYPWHDPPRYPRITASKEHPESSNAAISMFLKRTKDVETASRVATWGTRRKSDPEVASLKAAGDSFGKPTVTGDRRNSLFKRIPRIGDSSAKRKSPDTHHQRQESICVGGDNKGHERKGSFPFGRLPPQRKLSVGRSKSPSLNTGSAFIAMAGQMAAVGGSGPVQATSSDSAFRSWSPQINRTRSKSDISKTTKAGIVSLMATHGGPPVANIRSPTLAAPSRHAETHESIDHENSEKYEPNFSQRAATMDFSVRSQPPIPTLDGFRKQIEKLNPRMPRFLIERLAREQVSRYKGLMEAKTKHSLAVKKKNCNAGNHCFALGGQATMLLPKTNGRDPDTICPQYQIPGNEASDDESNTVPDSIVTSAQFPSGVPLPPVKRLPAEFECTLCFGVKKIMKPSDWTKHVHEDIYPFTCTFPNCSQPKKSFKRKADWVRHENELHRQLEWWTCSFQDCQHQCFRKNNFIQHLVREHGITMPKARKTAVRKSGVKNDIDDSDDEQGIGGIASSDELWQLVEACRHETTKTPKQEPCQFCGNVCSSWRKLTVHLAKHLEQIAMPVLQTLKDVEVSHDAAAEPFVSESAGQNVVLPVRSGEMGAPTSSVPTSIKIEQDVTLGPSQVPTFGDLAYQSESLAAAPLSAYTSQPPAYNNLGGYMQPGTAPCNKNASLYLNVPGSTGDDTFATGHREPVYARGDSVTYPPVFRPGTFSEQNQNPAALSYPPSNPSTQTPRTLNVIPVYDPQRPLCASPTENLYPYPGNMANGDYSEDGILDLGVSGGMGDMYGQTAENPHPFFQ</sequence>
<feature type="compositionally biased region" description="Basic and acidic residues" evidence="1">
    <location>
        <begin position="648"/>
        <end position="665"/>
    </location>
</feature>
<feature type="compositionally biased region" description="Polar residues" evidence="1">
    <location>
        <begin position="594"/>
        <end position="608"/>
    </location>
</feature>
<feature type="region of interest" description="Disordered" evidence="1">
    <location>
        <begin position="52"/>
        <end position="93"/>
    </location>
</feature>
<feature type="domain" description="C2H2-type" evidence="2">
    <location>
        <begin position="874"/>
        <end position="897"/>
    </location>
</feature>
<feature type="compositionally biased region" description="Basic and acidic residues" evidence="1">
    <location>
        <begin position="516"/>
        <end position="529"/>
    </location>
</feature>
<gene>
    <name evidence="3" type="ORF">Plec18167_008607</name>
</gene>
<dbReference type="PROSITE" id="PS00028">
    <property type="entry name" value="ZINC_FINGER_C2H2_1"/>
    <property type="match status" value="1"/>
</dbReference>
<feature type="region of interest" description="Disordered" evidence="1">
    <location>
        <begin position="594"/>
        <end position="616"/>
    </location>
</feature>
<feature type="compositionally biased region" description="Low complexity" evidence="1">
    <location>
        <begin position="66"/>
        <end position="77"/>
    </location>
</feature>
<proteinExistence type="predicted"/>
<feature type="compositionally biased region" description="Polar residues" evidence="1">
    <location>
        <begin position="179"/>
        <end position="193"/>
    </location>
</feature>
<dbReference type="PANTHER" id="PTHR35391">
    <property type="entry name" value="C2H2-TYPE DOMAIN-CONTAINING PROTEIN-RELATED"/>
    <property type="match status" value="1"/>
</dbReference>
<dbReference type="EMBL" id="JAVDPF010000043">
    <property type="protein sequence ID" value="KAL1867607.1"/>
    <property type="molecule type" value="Genomic_DNA"/>
</dbReference>
<organism evidence="3 4">
    <name type="scientific">Paecilomyces lecythidis</name>
    <dbReference type="NCBI Taxonomy" id="3004212"/>
    <lineage>
        <taxon>Eukaryota</taxon>
        <taxon>Fungi</taxon>
        <taxon>Dikarya</taxon>
        <taxon>Ascomycota</taxon>
        <taxon>Pezizomycotina</taxon>
        <taxon>Eurotiomycetes</taxon>
        <taxon>Eurotiomycetidae</taxon>
        <taxon>Eurotiales</taxon>
        <taxon>Thermoascaceae</taxon>
        <taxon>Paecilomyces</taxon>
    </lineage>
</organism>
<dbReference type="SMART" id="SM00355">
    <property type="entry name" value="ZnF_C2H2"/>
    <property type="match status" value="3"/>
</dbReference>
<dbReference type="InterPro" id="IPR058925">
    <property type="entry name" value="zf-C2H2_AcuF"/>
</dbReference>
<feature type="region of interest" description="Disordered" evidence="1">
    <location>
        <begin position="350"/>
        <end position="448"/>
    </location>
</feature>
<dbReference type="Proteomes" id="UP001583193">
    <property type="component" value="Unassembled WGS sequence"/>
</dbReference>
<feature type="region of interest" description="Disordered" evidence="1">
    <location>
        <begin position="511"/>
        <end position="566"/>
    </location>
</feature>
<feature type="compositionally biased region" description="Acidic residues" evidence="1">
    <location>
        <begin position="367"/>
        <end position="381"/>
    </location>
</feature>
<evidence type="ECO:0000256" key="1">
    <source>
        <dbReference type="SAM" id="MobiDB-lite"/>
    </source>
</evidence>
<evidence type="ECO:0000313" key="3">
    <source>
        <dbReference type="EMBL" id="KAL1867607.1"/>
    </source>
</evidence>
<feature type="compositionally biased region" description="Polar residues" evidence="1">
    <location>
        <begin position="136"/>
        <end position="172"/>
    </location>
</feature>
<comment type="caution">
    <text evidence="3">The sequence shown here is derived from an EMBL/GenBank/DDBJ whole genome shotgun (WGS) entry which is preliminary data.</text>
</comment>
<accession>A0ABR3WVX3</accession>
<feature type="region of interest" description="Disordered" evidence="1">
    <location>
        <begin position="136"/>
        <end position="289"/>
    </location>
</feature>